<dbReference type="Proteomes" id="UP001165060">
    <property type="component" value="Unassembled WGS sequence"/>
</dbReference>
<gene>
    <name evidence="2" type="ORF">TeGR_g15096</name>
</gene>
<reference evidence="2 3" key="1">
    <citation type="journal article" date="2023" name="Commun. Biol.">
        <title>Genome analysis of Parmales, the sister group of diatoms, reveals the evolutionary specialization of diatoms from phago-mixotrophs to photoautotrophs.</title>
        <authorList>
            <person name="Ban H."/>
            <person name="Sato S."/>
            <person name="Yoshikawa S."/>
            <person name="Yamada K."/>
            <person name="Nakamura Y."/>
            <person name="Ichinomiya M."/>
            <person name="Sato N."/>
            <person name="Blanc-Mathieu R."/>
            <person name="Endo H."/>
            <person name="Kuwata A."/>
            <person name="Ogata H."/>
        </authorList>
    </citation>
    <scope>NUCLEOTIDE SEQUENCE [LARGE SCALE GENOMIC DNA]</scope>
</reference>
<comment type="caution">
    <text evidence="2">The sequence shown here is derived from an EMBL/GenBank/DDBJ whole genome shotgun (WGS) entry which is preliminary data.</text>
</comment>
<protein>
    <submittedName>
        <fullName evidence="2">Uncharacterized protein</fullName>
    </submittedName>
</protein>
<evidence type="ECO:0000313" key="3">
    <source>
        <dbReference type="Proteomes" id="UP001165060"/>
    </source>
</evidence>
<dbReference type="EMBL" id="BRYB01003582">
    <property type="protein sequence ID" value="GMI39071.1"/>
    <property type="molecule type" value="Genomic_DNA"/>
</dbReference>
<name>A0ABQ6N2Z5_9STRA</name>
<feature type="signal peptide" evidence="1">
    <location>
        <begin position="1"/>
        <end position="19"/>
    </location>
</feature>
<accession>A0ABQ6N2Z5</accession>
<evidence type="ECO:0000313" key="2">
    <source>
        <dbReference type="EMBL" id="GMI39071.1"/>
    </source>
</evidence>
<organism evidence="2 3">
    <name type="scientific">Tetraparma gracilis</name>
    <dbReference type="NCBI Taxonomy" id="2962635"/>
    <lineage>
        <taxon>Eukaryota</taxon>
        <taxon>Sar</taxon>
        <taxon>Stramenopiles</taxon>
        <taxon>Ochrophyta</taxon>
        <taxon>Bolidophyceae</taxon>
        <taxon>Parmales</taxon>
        <taxon>Triparmaceae</taxon>
        <taxon>Tetraparma</taxon>
    </lineage>
</organism>
<feature type="chain" id="PRO_5045716766" evidence="1">
    <location>
        <begin position="20"/>
        <end position="262"/>
    </location>
</feature>
<keyword evidence="3" id="KW-1185">Reference proteome</keyword>
<evidence type="ECO:0000256" key="1">
    <source>
        <dbReference type="SAM" id="SignalP"/>
    </source>
</evidence>
<sequence length="262" mass="28492">MHNLLLLAVLLLSAPLALPFHLAPVAVLHHRLLADPSDDDPPPPPPPPAPKSSEKYVFTNANGIPVQRAAQPSAAAINALPRRLALTTLFITIPVSLTSNLFGITSSLIVSSPIPQIRDAARKIRLNDVYADKDGYKTYHQPRSPRGPAYEFVVPPLFLSDPAVLLANNSPRTYKMNPLDNVLPDVAFGPAGRVDPVTRRSSSDVTISVISYSIERKDGSRFRAISILADDNNNRLVTYTATSKEGEFTDALRRSADSFVVK</sequence>
<keyword evidence="1" id="KW-0732">Signal</keyword>
<proteinExistence type="predicted"/>